<dbReference type="RefSeq" id="WP_036180479.1">
    <property type="nucleotide sequence ID" value="NZ_AVCZ01000082.1"/>
</dbReference>
<organism evidence="1 2">
    <name type="scientific">Ureibacillus massiliensis 4400831 = CIP 108448 = CCUG 49529</name>
    <dbReference type="NCBI Taxonomy" id="1211035"/>
    <lineage>
        <taxon>Bacteria</taxon>
        <taxon>Bacillati</taxon>
        <taxon>Bacillota</taxon>
        <taxon>Bacilli</taxon>
        <taxon>Bacillales</taxon>
        <taxon>Caryophanaceae</taxon>
        <taxon>Ureibacillus</taxon>
    </lineage>
</organism>
<evidence type="ECO:0000313" key="2">
    <source>
        <dbReference type="Proteomes" id="UP000030595"/>
    </source>
</evidence>
<name>A0A0A3IJ83_9BACL</name>
<evidence type="ECO:0000313" key="1">
    <source>
        <dbReference type="EMBL" id="KGR84796.1"/>
    </source>
</evidence>
<keyword evidence="2" id="KW-1185">Reference proteome</keyword>
<protein>
    <submittedName>
        <fullName evidence="1">Uncharacterized protein</fullName>
    </submittedName>
</protein>
<reference evidence="1 2" key="1">
    <citation type="submission" date="2014-02" db="EMBL/GenBank/DDBJ databases">
        <title>Draft genome sequence of Lysinibacillus massiliensis CCUG 49529.</title>
        <authorList>
            <person name="Zhang F."/>
            <person name="Wang G."/>
            <person name="Zhang L."/>
        </authorList>
    </citation>
    <scope>NUCLEOTIDE SEQUENCE [LARGE SCALE GENOMIC DNA]</scope>
    <source>
        <strain evidence="1 2">CCUG 49529</strain>
    </source>
</reference>
<dbReference type="Proteomes" id="UP000030595">
    <property type="component" value="Unassembled WGS sequence"/>
</dbReference>
<sequence length="92" mass="10592">MAILNPQYAFLEADYANPNLKQFISKFKDSSEMENISELVDANSNLILKMIPPNLYLKVNTLSFYVSSRYFNYNSVDRSGIFLMKSLNLLPN</sequence>
<dbReference type="AlphaFoldDB" id="A0A0A3IJ83"/>
<gene>
    <name evidence="1" type="ORF">CD30_19250</name>
</gene>
<proteinExistence type="predicted"/>
<comment type="caution">
    <text evidence="1">The sequence shown here is derived from an EMBL/GenBank/DDBJ whole genome shotgun (WGS) entry which is preliminary data.</text>
</comment>
<dbReference type="EMBL" id="JPVQ01000082">
    <property type="protein sequence ID" value="KGR84796.1"/>
    <property type="molecule type" value="Genomic_DNA"/>
</dbReference>
<accession>A0A0A3IJ83</accession>
<dbReference type="OrthoDB" id="2736743at2"/>